<dbReference type="Gene3D" id="3.30.70.1230">
    <property type="entry name" value="Nucleotide cyclase"/>
    <property type="match status" value="1"/>
</dbReference>
<feature type="transmembrane region" description="Helical" evidence="1">
    <location>
        <begin position="382"/>
        <end position="398"/>
    </location>
</feature>
<dbReference type="SUPFAM" id="SSF55073">
    <property type="entry name" value="Nucleotide cyclase"/>
    <property type="match status" value="1"/>
</dbReference>
<keyword evidence="1" id="KW-0472">Membrane</keyword>
<feature type="domain" description="Guanylate cyclase" evidence="2">
    <location>
        <begin position="441"/>
        <end position="575"/>
    </location>
</feature>
<evidence type="ECO:0000259" key="2">
    <source>
        <dbReference type="PROSITE" id="PS50125"/>
    </source>
</evidence>
<sequence>MQLFSTSPFRHRALSRHSVLALALIGLMALEMFAVHTLATTELRLSDVFMRRHAADYAADPGIVIVDIDDASLEAMQDIAGLWSWPREIHADLLEGLAEFAPRAVVFDIAFAERDLKRPKSDARLSEAIRATPHVFLSAVRAHPSLDASGNSLHGLAPAFGIASGNPDARAALMLPAAIEQSAWRLGLVNSIEDEDGVLRRYRLHTEVGGYRLPSLPARVASEFGRRIPAQAEFMMRWPKAGHKRLRYSELYRLLTEQRPTLTTDEMRALDQLFRNRIVVIGSSAAGSFDHHLTPLDTGYPGVDILAVAIDNLVTDRSLTPAPKIASFVLGAVLIALAAVAFSRRLHPMLTGALLVTLSLAAVMTADAALAGGWLLPVVTPLVFAWICFLCAALAGYLRERRAREQAVSLFGRFLNPNVVRQIIDQGETVESLSGRTRDITVLFSDIRGFTTLSESRPPQEVVKLLNRYFERQVEVVFRHGGTLDKFIGDCIMAFWGAPLEDPLHARRAVAAALEMQQVLIEFKQELAAEGSDTGDFDVGIGVHTGPAVVGFIGAQRKLDYTAIGDTVNLASRVEGLTKGVARVLVTEDTMRAAGVQDETDFCHHGAFAVKGRLAAVELFEPRRKTA</sequence>
<dbReference type="InterPro" id="IPR029787">
    <property type="entry name" value="Nucleotide_cyclase"/>
</dbReference>
<feature type="transmembrane region" description="Helical" evidence="1">
    <location>
        <begin position="325"/>
        <end position="342"/>
    </location>
</feature>
<dbReference type="InterPro" id="IPR007890">
    <property type="entry name" value="CHASE2"/>
</dbReference>
<dbReference type="CDD" id="cd07302">
    <property type="entry name" value="CHD"/>
    <property type="match status" value="1"/>
</dbReference>
<evidence type="ECO:0000256" key="1">
    <source>
        <dbReference type="SAM" id="Phobius"/>
    </source>
</evidence>
<feature type="transmembrane region" description="Helical" evidence="1">
    <location>
        <begin position="354"/>
        <end position="376"/>
    </location>
</feature>
<gene>
    <name evidence="3" type="ORF">D3871_22430</name>
</gene>
<evidence type="ECO:0000313" key="4">
    <source>
        <dbReference type="Proteomes" id="UP000265955"/>
    </source>
</evidence>
<dbReference type="Proteomes" id="UP000265955">
    <property type="component" value="Unassembled WGS sequence"/>
</dbReference>
<evidence type="ECO:0000313" key="3">
    <source>
        <dbReference type="EMBL" id="RJF96097.1"/>
    </source>
</evidence>
<dbReference type="Pfam" id="PF05226">
    <property type="entry name" value="CHASE2"/>
    <property type="match status" value="1"/>
</dbReference>
<dbReference type="SMART" id="SM00044">
    <property type="entry name" value="CYCc"/>
    <property type="match status" value="1"/>
</dbReference>
<dbReference type="AlphaFoldDB" id="A0A3A3FLC2"/>
<keyword evidence="1" id="KW-1133">Transmembrane helix</keyword>
<dbReference type="InterPro" id="IPR001054">
    <property type="entry name" value="A/G_cyclase"/>
</dbReference>
<name>A0A3A3FLC2_9BURK</name>
<reference evidence="4" key="1">
    <citation type="submission" date="2018-09" db="EMBL/GenBank/DDBJ databases">
        <authorList>
            <person name="Zhu H."/>
        </authorList>
    </citation>
    <scope>NUCLEOTIDE SEQUENCE [LARGE SCALE GENOMIC DNA]</scope>
    <source>
        <strain evidence="4">K1R23-30</strain>
    </source>
</reference>
<dbReference type="EMBL" id="QYUO01000002">
    <property type="protein sequence ID" value="RJF96097.1"/>
    <property type="molecule type" value="Genomic_DNA"/>
</dbReference>
<dbReference type="GO" id="GO:0004016">
    <property type="term" value="F:adenylate cyclase activity"/>
    <property type="evidence" value="ECO:0007669"/>
    <property type="project" value="UniProtKB-ARBA"/>
</dbReference>
<dbReference type="PROSITE" id="PS50125">
    <property type="entry name" value="GUANYLATE_CYCLASE_2"/>
    <property type="match status" value="1"/>
</dbReference>
<dbReference type="OrthoDB" id="9802500at2"/>
<dbReference type="Pfam" id="PF00211">
    <property type="entry name" value="Guanylate_cyc"/>
    <property type="match status" value="1"/>
</dbReference>
<keyword evidence="4" id="KW-1185">Reference proteome</keyword>
<comment type="caution">
    <text evidence="3">The sequence shown here is derived from an EMBL/GenBank/DDBJ whole genome shotgun (WGS) entry which is preliminary data.</text>
</comment>
<dbReference type="GO" id="GO:0035556">
    <property type="term" value="P:intracellular signal transduction"/>
    <property type="evidence" value="ECO:0007669"/>
    <property type="project" value="InterPro"/>
</dbReference>
<dbReference type="GO" id="GO:0009190">
    <property type="term" value="P:cyclic nucleotide biosynthetic process"/>
    <property type="evidence" value="ECO:0007669"/>
    <property type="project" value="InterPro"/>
</dbReference>
<dbReference type="InterPro" id="IPR050697">
    <property type="entry name" value="Adenylyl/Guanylyl_Cyclase_3/4"/>
</dbReference>
<dbReference type="SMART" id="SM01080">
    <property type="entry name" value="CHASE2"/>
    <property type="match status" value="1"/>
</dbReference>
<dbReference type="PANTHER" id="PTHR43081:SF1">
    <property type="entry name" value="ADENYLATE CYCLASE, TERMINAL-DIFFERENTIATION SPECIFIC"/>
    <property type="match status" value="1"/>
</dbReference>
<dbReference type="RefSeq" id="WP_119771243.1">
    <property type="nucleotide sequence ID" value="NZ_QYUO01000002.1"/>
</dbReference>
<accession>A0A3A3FLC2</accession>
<protein>
    <submittedName>
        <fullName evidence="3">Adenylate/guanylate cyclase domain-containing protein</fullName>
    </submittedName>
</protein>
<organism evidence="3 4">
    <name type="scientific">Noviherbaspirillum saxi</name>
    <dbReference type="NCBI Taxonomy" id="2320863"/>
    <lineage>
        <taxon>Bacteria</taxon>
        <taxon>Pseudomonadati</taxon>
        <taxon>Pseudomonadota</taxon>
        <taxon>Betaproteobacteria</taxon>
        <taxon>Burkholderiales</taxon>
        <taxon>Oxalobacteraceae</taxon>
        <taxon>Noviherbaspirillum</taxon>
    </lineage>
</organism>
<proteinExistence type="predicted"/>
<keyword evidence="1" id="KW-0812">Transmembrane</keyword>
<dbReference type="PANTHER" id="PTHR43081">
    <property type="entry name" value="ADENYLATE CYCLASE, TERMINAL-DIFFERENTIATION SPECIFIC-RELATED"/>
    <property type="match status" value="1"/>
</dbReference>